<evidence type="ECO:0000256" key="1">
    <source>
        <dbReference type="PIRSR" id="PIRSR005962-1"/>
    </source>
</evidence>
<dbReference type="NCBIfam" id="TIGR01891">
    <property type="entry name" value="amidohydrolases"/>
    <property type="match status" value="1"/>
</dbReference>
<dbReference type="AlphaFoldDB" id="A0A839QTC7"/>
<feature type="binding site" evidence="1">
    <location>
        <position position="115"/>
    </location>
    <ligand>
        <name>Mn(2+)</name>
        <dbReference type="ChEBI" id="CHEBI:29035"/>
        <label>2</label>
    </ligand>
</feature>
<dbReference type="EMBL" id="JACHWP010000004">
    <property type="protein sequence ID" value="MBB3023322.1"/>
    <property type="molecule type" value="Genomic_DNA"/>
</dbReference>
<proteinExistence type="predicted"/>
<keyword evidence="3" id="KW-0378">Hydrolase</keyword>
<comment type="cofactor">
    <cofactor evidence="1">
        <name>Mn(2+)</name>
        <dbReference type="ChEBI" id="CHEBI:29035"/>
    </cofactor>
    <text evidence="1">The Mn(2+) ion enhances activity.</text>
</comment>
<dbReference type="InterPro" id="IPR002933">
    <property type="entry name" value="Peptidase_M20"/>
</dbReference>
<dbReference type="PIRSF" id="PIRSF005962">
    <property type="entry name" value="Pept_M20D_amidohydro"/>
    <property type="match status" value="1"/>
</dbReference>
<keyword evidence="4" id="KW-1185">Reference proteome</keyword>
<feature type="binding site" evidence="1">
    <location>
        <position position="176"/>
    </location>
    <ligand>
        <name>Mn(2+)</name>
        <dbReference type="ChEBI" id="CHEBI:29035"/>
        <label>2</label>
    </ligand>
</feature>
<sequence length="414" mass="43592">MTSTDSPADSTRTTLTRIAGELRSRLDEQLSDAAALRRRIHSDPRISGMEYDTRDILVSELAGILQFDEVASAGAIGRIGPDGPAVGIRAELDALPVHESTGVEFAASNGAMHACGHDVHQAALVALIRAAAQVDLPVAIGAVLQPREETYPSGALDIVEEKALEKINVTHMIAAHVHPGVPAGTIAVGAGYINAAADEINIVLRGRGGHGAYPHTAADPVTAIAQLAIGLPEAVRRTVDPMSPALLSVGTLRAGDSAANVLPSEAYLRATMRTTSNEQRIDLFEAVRQMAEGTAAAYGLSADISRDSGEPVLTNHKELAEGAEAWLGAMGHDIAEPMRSLGADDFSYFCSVMPSLMTFVGVEVEGCSPAPSLHDPRFLPTERAIKDVAHAMLAGYLAGAERILNEQVDEEINR</sequence>
<evidence type="ECO:0000313" key="4">
    <source>
        <dbReference type="Proteomes" id="UP000568050"/>
    </source>
</evidence>
<name>A0A839QTC7_9MICO</name>
<dbReference type="Proteomes" id="UP000568050">
    <property type="component" value="Unassembled WGS sequence"/>
</dbReference>
<feature type="binding site" evidence="1">
    <location>
        <position position="149"/>
    </location>
    <ligand>
        <name>Mn(2+)</name>
        <dbReference type="ChEBI" id="CHEBI:29035"/>
        <label>2</label>
    </ligand>
</feature>
<dbReference type="GO" id="GO:0046872">
    <property type="term" value="F:metal ion binding"/>
    <property type="evidence" value="ECO:0007669"/>
    <property type="project" value="UniProtKB-KW"/>
</dbReference>
<organism evidence="3 4">
    <name type="scientific">Helcobacillus massiliensis</name>
    <dbReference type="NCBI Taxonomy" id="521392"/>
    <lineage>
        <taxon>Bacteria</taxon>
        <taxon>Bacillati</taxon>
        <taxon>Actinomycetota</taxon>
        <taxon>Actinomycetes</taxon>
        <taxon>Micrococcales</taxon>
        <taxon>Dermabacteraceae</taxon>
        <taxon>Helcobacillus</taxon>
    </lineage>
</organism>
<evidence type="ECO:0000259" key="2">
    <source>
        <dbReference type="Pfam" id="PF07687"/>
    </source>
</evidence>
<reference evidence="3 4" key="1">
    <citation type="submission" date="2020-08" db="EMBL/GenBank/DDBJ databases">
        <title>Sequencing the genomes of 1000 actinobacteria strains.</title>
        <authorList>
            <person name="Klenk H.-P."/>
        </authorList>
    </citation>
    <scope>NUCLEOTIDE SEQUENCE [LARGE SCALE GENOMIC DNA]</scope>
    <source>
        <strain evidence="3 4">DSM 23040</strain>
    </source>
</reference>
<dbReference type="RefSeq" id="WP_183376419.1">
    <property type="nucleotide sequence ID" value="NZ_CBCSFZ010000025.1"/>
</dbReference>
<accession>A0A839QTC7</accession>
<dbReference type="SUPFAM" id="SSF53187">
    <property type="entry name" value="Zn-dependent exopeptidases"/>
    <property type="match status" value="1"/>
</dbReference>
<dbReference type="Pfam" id="PF01546">
    <property type="entry name" value="Peptidase_M20"/>
    <property type="match status" value="1"/>
</dbReference>
<comment type="caution">
    <text evidence="3">The sequence shown here is derived from an EMBL/GenBank/DDBJ whole genome shotgun (WGS) entry which is preliminary data.</text>
</comment>
<dbReference type="GO" id="GO:0016787">
    <property type="term" value="F:hydrolase activity"/>
    <property type="evidence" value="ECO:0007669"/>
    <property type="project" value="UniProtKB-KW"/>
</dbReference>
<dbReference type="EC" id="3.5.1.-" evidence="3"/>
<gene>
    <name evidence="3" type="ORF">FHX50_001614</name>
</gene>
<protein>
    <submittedName>
        <fullName evidence="3">Amidohydrolase</fullName>
        <ecNumber evidence="3">3.5.1.-</ecNumber>
    </submittedName>
</protein>
<dbReference type="Gene3D" id="3.40.630.10">
    <property type="entry name" value="Zn peptidases"/>
    <property type="match status" value="1"/>
</dbReference>
<feature type="domain" description="Peptidase M20 dimerisation" evidence="2">
    <location>
        <begin position="201"/>
        <end position="296"/>
    </location>
</feature>
<keyword evidence="1" id="KW-0479">Metal-binding</keyword>
<dbReference type="SUPFAM" id="SSF55031">
    <property type="entry name" value="Bacterial exopeptidase dimerisation domain"/>
    <property type="match status" value="1"/>
</dbReference>
<dbReference type="InterPro" id="IPR011650">
    <property type="entry name" value="Peptidase_M20_dimer"/>
</dbReference>
<dbReference type="PANTHER" id="PTHR11014">
    <property type="entry name" value="PEPTIDASE M20 FAMILY MEMBER"/>
    <property type="match status" value="1"/>
</dbReference>
<dbReference type="InterPro" id="IPR017439">
    <property type="entry name" value="Amidohydrolase"/>
</dbReference>
<keyword evidence="1" id="KW-0464">Manganese</keyword>
<dbReference type="Gene3D" id="3.30.70.360">
    <property type="match status" value="1"/>
</dbReference>
<dbReference type="InterPro" id="IPR036264">
    <property type="entry name" value="Bact_exopeptidase_dim_dom"/>
</dbReference>
<feature type="binding site" evidence="1">
    <location>
        <position position="117"/>
    </location>
    <ligand>
        <name>Mn(2+)</name>
        <dbReference type="ChEBI" id="CHEBI:29035"/>
        <label>2</label>
    </ligand>
</feature>
<dbReference type="Pfam" id="PF07687">
    <property type="entry name" value="M20_dimer"/>
    <property type="match status" value="1"/>
</dbReference>
<feature type="binding site" evidence="1">
    <location>
        <position position="374"/>
    </location>
    <ligand>
        <name>Mn(2+)</name>
        <dbReference type="ChEBI" id="CHEBI:29035"/>
        <label>2</label>
    </ligand>
</feature>
<dbReference type="PANTHER" id="PTHR11014:SF63">
    <property type="entry name" value="METALLOPEPTIDASE, PUTATIVE (AFU_ORTHOLOGUE AFUA_6G09600)-RELATED"/>
    <property type="match status" value="1"/>
</dbReference>
<evidence type="ECO:0000313" key="3">
    <source>
        <dbReference type="EMBL" id="MBB3023322.1"/>
    </source>
</evidence>